<dbReference type="InterPro" id="IPR006685">
    <property type="entry name" value="MscS_channel_2nd"/>
</dbReference>
<protein>
    <submittedName>
        <fullName evidence="11">Mechanosensitive ion channel protein MscS</fullName>
    </submittedName>
</protein>
<dbReference type="EMBL" id="BSDE01000009">
    <property type="protein sequence ID" value="GLH74990.1"/>
    <property type="molecule type" value="Genomic_DNA"/>
</dbReference>
<sequence>MERSAGMAGLMQAPERLKGLLDWMQSSGWSRLSHLLLVAAASMAILGAVKLVTRAVRRAVDDGNDEVTSDAERRAETLGSVLTNAARVVVVAFFLLMTLQEFGVNIGPLVAGAGVAGVALGFGAQSLVKDVISGFFLLMENQFGVGDIINLDDKNAGVVERMTLRITQLRDSEGRAHFVPNGSINRVVVLSKDFARALVDVEVGFGADPDQVFEVLKKVGQKLHEDRPYQALEVLEVKGIESFSPNGFVVRTLTKTAPGAQWDVARELRRSIVVAFREAGIEIPYAQRVVHHREAGSGAPSALTPPFESKP</sequence>
<dbReference type="InterPro" id="IPR023408">
    <property type="entry name" value="MscS_beta-dom_sf"/>
</dbReference>
<keyword evidence="3" id="KW-1003">Cell membrane</keyword>
<evidence type="ECO:0000313" key="12">
    <source>
        <dbReference type="Proteomes" id="UP001165069"/>
    </source>
</evidence>
<evidence type="ECO:0000313" key="11">
    <source>
        <dbReference type="EMBL" id="GLH74990.1"/>
    </source>
</evidence>
<dbReference type="InterPro" id="IPR045276">
    <property type="entry name" value="YbiO_bact"/>
</dbReference>
<reference evidence="11 12" key="1">
    <citation type="journal article" date="2023" name="Antonie Van Leeuwenhoek">
        <title>Mesoterricola silvestris gen. nov., sp. nov., Mesoterricola sediminis sp. nov., Geothrix oryzae sp. nov., Geothrix edaphica sp. nov., Geothrix rubra sp. nov., and Geothrix limicola sp. nov., six novel members of Acidobacteriota isolated from soils.</title>
        <authorList>
            <person name="Itoh H."/>
            <person name="Sugisawa Y."/>
            <person name="Mise K."/>
            <person name="Xu Z."/>
            <person name="Kuniyasu M."/>
            <person name="Ushijima N."/>
            <person name="Kawano K."/>
            <person name="Kobayashi E."/>
            <person name="Shiratori Y."/>
            <person name="Masuda Y."/>
            <person name="Senoo K."/>
        </authorList>
    </citation>
    <scope>NUCLEOTIDE SEQUENCE [LARGE SCALE GENOMIC DNA]</scope>
    <source>
        <strain evidence="11 12">Red804</strain>
    </source>
</reference>
<dbReference type="InterPro" id="IPR011066">
    <property type="entry name" value="MscS_channel_C_sf"/>
</dbReference>
<feature type="transmembrane region" description="Helical" evidence="7">
    <location>
        <begin position="106"/>
        <end position="128"/>
    </location>
</feature>
<evidence type="ECO:0000256" key="3">
    <source>
        <dbReference type="ARBA" id="ARBA00022475"/>
    </source>
</evidence>
<dbReference type="Pfam" id="PF00924">
    <property type="entry name" value="MS_channel_2nd"/>
    <property type="match status" value="1"/>
</dbReference>
<name>A0ABQ5QM09_9BACT</name>
<evidence type="ECO:0000256" key="7">
    <source>
        <dbReference type="SAM" id="Phobius"/>
    </source>
</evidence>
<evidence type="ECO:0000256" key="1">
    <source>
        <dbReference type="ARBA" id="ARBA00004651"/>
    </source>
</evidence>
<dbReference type="SUPFAM" id="SSF50182">
    <property type="entry name" value="Sm-like ribonucleoproteins"/>
    <property type="match status" value="1"/>
</dbReference>
<dbReference type="InterPro" id="IPR011014">
    <property type="entry name" value="MscS_channel_TM-2"/>
</dbReference>
<comment type="subcellular location">
    <subcellularLocation>
        <location evidence="1">Cell membrane</location>
        <topology evidence="1">Multi-pass membrane protein</topology>
    </subcellularLocation>
</comment>
<accession>A0ABQ5QM09</accession>
<dbReference type="Pfam" id="PF21088">
    <property type="entry name" value="MS_channel_1st"/>
    <property type="match status" value="1"/>
</dbReference>
<feature type="domain" description="Mechanosensitive ion channel MscS" evidence="8">
    <location>
        <begin position="127"/>
        <end position="185"/>
    </location>
</feature>
<proteinExistence type="inferred from homology"/>
<evidence type="ECO:0000256" key="6">
    <source>
        <dbReference type="ARBA" id="ARBA00023136"/>
    </source>
</evidence>
<organism evidence="11 12">
    <name type="scientific">Geothrix limicola</name>
    <dbReference type="NCBI Taxonomy" id="2927978"/>
    <lineage>
        <taxon>Bacteria</taxon>
        <taxon>Pseudomonadati</taxon>
        <taxon>Acidobacteriota</taxon>
        <taxon>Holophagae</taxon>
        <taxon>Holophagales</taxon>
        <taxon>Holophagaceae</taxon>
        <taxon>Geothrix</taxon>
    </lineage>
</organism>
<dbReference type="Pfam" id="PF21082">
    <property type="entry name" value="MS_channel_3rd"/>
    <property type="match status" value="1"/>
</dbReference>
<keyword evidence="5 7" id="KW-1133">Transmembrane helix</keyword>
<dbReference type="InterPro" id="IPR049278">
    <property type="entry name" value="MS_channel_C"/>
</dbReference>
<evidence type="ECO:0000259" key="9">
    <source>
        <dbReference type="Pfam" id="PF21082"/>
    </source>
</evidence>
<gene>
    <name evidence="11" type="ORF">GETHLI_34920</name>
</gene>
<dbReference type="Gene3D" id="2.30.30.60">
    <property type="match status" value="1"/>
</dbReference>
<evidence type="ECO:0000256" key="2">
    <source>
        <dbReference type="ARBA" id="ARBA00008017"/>
    </source>
</evidence>
<dbReference type="SUPFAM" id="SSF82689">
    <property type="entry name" value="Mechanosensitive channel protein MscS (YggB), C-terminal domain"/>
    <property type="match status" value="1"/>
</dbReference>
<dbReference type="Gene3D" id="3.30.70.100">
    <property type="match status" value="1"/>
</dbReference>
<comment type="caution">
    <text evidence="11">The sequence shown here is derived from an EMBL/GenBank/DDBJ whole genome shotgun (WGS) entry which is preliminary data.</text>
</comment>
<dbReference type="Proteomes" id="UP001165069">
    <property type="component" value="Unassembled WGS sequence"/>
</dbReference>
<keyword evidence="12" id="KW-1185">Reference proteome</keyword>
<feature type="transmembrane region" description="Helical" evidence="7">
    <location>
        <begin position="32"/>
        <end position="52"/>
    </location>
</feature>
<evidence type="ECO:0000259" key="8">
    <source>
        <dbReference type="Pfam" id="PF00924"/>
    </source>
</evidence>
<dbReference type="InterPro" id="IPR010920">
    <property type="entry name" value="LSM_dom_sf"/>
</dbReference>
<dbReference type="PANTHER" id="PTHR30460">
    <property type="entry name" value="MODERATE CONDUCTANCE MECHANOSENSITIVE CHANNEL YBIO"/>
    <property type="match status" value="1"/>
</dbReference>
<feature type="domain" description="Mechanosensitive ion channel transmembrane helices 2/3" evidence="10">
    <location>
        <begin position="86"/>
        <end position="125"/>
    </location>
</feature>
<dbReference type="Gene3D" id="1.10.287.1260">
    <property type="match status" value="1"/>
</dbReference>
<feature type="domain" description="Mechanosensitive ion channel MscS C-terminal" evidence="9">
    <location>
        <begin position="199"/>
        <end position="283"/>
    </location>
</feature>
<keyword evidence="4 7" id="KW-0812">Transmembrane</keyword>
<dbReference type="PANTHER" id="PTHR30460:SF0">
    <property type="entry name" value="MODERATE CONDUCTANCE MECHANOSENSITIVE CHANNEL YBIO"/>
    <property type="match status" value="1"/>
</dbReference>
<evidence type="ECO:0000256" key="5">
    <source>
        <dbReference type="ARBA" id="ARBA00022989"/>
    </source>
</evidence>
<keyword evidence="6 7" id="KW-0472">Membrane</keyword>
<dbReference type="InterPro" id="IPR049142">
    <property type="entry name" value="MS_channel_1st"/>
</dbReference>
<dbReference type="SUPFAM" id="SSF82861">
    <property type="entry name" value="Mechanosensitive channel protein MscS (YggB), transmembrane region"/>
    <property type="match status" value="1"/>
</dbReference>
<comment type="similarity">
    <text evidence="2">Belongs to the MscS (TC 1.A.23) family.</text>
</comment>
<dbReference type="RefSeq" id="WP_285577890.1">
    <property type="nucleotide sequence ID" value="NZ_BSDE01000009.1"/>
</dbReference>
<evidence type="ECO:0000259" key="10">
    <source>
        <dbReference type="Pfam" id="PF21088"/>
    </source>
</evidence>
<evidence type="ECO:0000256" key="4">
    <source>
        <dbReference type="ARBA" id="ARBA00022692"/>
    </source>
</evidence>